<organism evidence="2 3">
    <name type="scientific">Rhodoferax koreensis</name>
    <dbReference type="NCBI Taxonomy" id="1842727"/>
    <lineage>
        <taxon>Bacteria</taxon>
        <taxon>Pseudomonadati</taxon>
        <taxon>Pseudomonadota</taxon>
        <taxon>Betaproteobacteria</taxon>
        <taxon>Burkholderiales</taxon>
        <taxon>Comamonadaceae</taxon>
        <taxon>Rhodoferax</taxon>
    </lineage>
</organism>
<sequence length="248" mass="26902">MRFELIGKTRAKLCKVEPYAKKMGQKDLIPGIKIRVMATVPNNVLEMFDPSLRTFLYEKTPSSVKVQKQLEGIEIVSDLPQLRQAGARLGALHWNDEMTGCVFSIDHGIGGPSNIKLRDSKVDSFKLVAKDGGTTQVFFTLYSTDVDRDSSGALNMLHQHEVEIELTAPQVAQQKSIPLDDKKDEEGEESGAAAKVDDNPFPIKGDKPGTTAASPLTPEQAFVATAGASSAPAPKVTTRRPSRLAVAK</sequence>
<evidence type="ECO:0000313" key="2">
    <source>
        <dbReference type="EMBL" id="APW38486.1"/>
    </source>
</evidence>
<dbReference type="AlphaFoldDB" id="A0A1P8JXL1"/>
<dbReference type="RefSeq" id="WP_076200365.1">
    <property type="nucleotide sequence ID" value="NZ_CP019236.1"/>
</dbReference>
<dbReference type="Proteomes" id="UP000186609">
    <property type="component" value="Chromosome"/>
</dbReference>
<evidence type="ECO:0000256" key="1">
    <source>
        <dbReference type="SAM" id="MobiDB-lite"/>
    </source>
</evidence>
<reference evidence="2 3" key="1">
    <citation type="submission" date="2017-01" db="EMBL/GenBank/DDBJ databases">
        <authorList>
            <person name="Mah S.A."/>
            <person name="Swanson W.J."/>
            <person name="Moy G.W."/>
            <person name="Vacquier V.D."/>
        </authorList>
    </citation>
    <scope>NUCLEOTIDE SEQUENCE [LARGE SCALE GENOMIC DNA]</scope>
    <source>
        <strain evidence="2 3">DCY110</strain>
    </source>
</reference>
<dbReference type="OrthoDB" id="9033198at2"/>
<feature type="region of interest" description="Disordered" evidence="1">
    <location>
        <begin position="169"/>
        <end position="248"/>
    </location>
</feature>
<dbReference type="KEGG" id="rhy:RD110_15805"/>
<dbReference type="STRING" id="1842727.RD110_15805"/>
<evidence type="ECO:0000313" key="3">
    <source>
        <dbReference type="Proteomes" id="UP000186609"/>
    </source>
</evidence>
<protein>
    <submittedName>
        <fullName evidence="2">Uncharacterized protein</fullName>
    </submittedName>
</protein>
<accession>A0A1P8JXL1</accession>
<gene>
    <name evidence="2" type="ORF">RD110_15805</name>
</gene>
<name>A0A1P8JXL1_9BURK</name>
<dbReference type="EMBL" id="CP019236">
    <property type="protein sequence ID" value="APW38486.1"/>
    <property type="molecule type" value="Genomic_DNA"/>
</dbReference>
<proteinExistence type="predicted"/>
<keyword evidence="3" id="KW-1185">Reference proteome</keyword>